<evidence type="ECO:0000313" key="1">
    <source>
        <dbReference type="EMBL" id="MPN58774.1"/>
    </source>
</evidence>
<name>A0A645JEG1_9ZZZZ</name>
<sequence>MKKKYQNRQNGTQLYDDLKNIKKIIAACSIGRNRQVQQLIQKQ</sequence>
<proteinExistence type="predicted"/>
<reference evidence="1" key="1">
    <citation type="submission" date="2019-08" db="EMBL/GenBank/DDBJ databases">
        <authorList>
            <person name="Kucharzyk K."/>
            <person name="Murdoch R.W."/>
            <person name="Higgins S."/>
            <person name="Loffler F."/>
        </authorList>
    </citation>
    <scope>NUCLEOTIDE SEQUENCE</scope>
</reference>
<accession>A0A645JEG1</accession>
<gene>
    <name evidence="1" type="ORF">SDC9_206488</name>
</gene>
<dbReference type="AlphaFoldDB" id="A0A645JEG1"/>
<protein>
    <submittedName>
        <fullName evidence="1">Uncharacterized protein</fullName>
    </submittedName>
</protein>
<comment type="caution">
    <text evidence="1">The sequence shown here is derived from an EMBL/GenBank/DDBJ whole genome shotgun (WGS) entry which is preliminary data.</text>
</comment>
<dbReference type="EMBL" id="VSSQ01131943">
    <property type="protein sequence ID" value="MPN58774.1"/>
    <property type="molecule type" value="Genomic_DNA"/>
</dbReference>
<organism evidence="1">
    <name type="scientific">bioreactor metagenome</name>
    <dbReference type="NCBI Taxonomy" id="1076179"/>
    <lineage>
        <taxon>unclassified sequences</taxon>
        <taxon>metagenomes</taxon>
        <taxon>ecological metagenomes</taxon>
    </lineage>
</organism>